<dbReference type="SUPFAM" id="SSF56235">
    <property type="entry name" value="N-terminal nucleophile aminohydrolases (Ntn hydrolases)"/>
    <property type="match status" value="1"/>
</dbReference>
<dbReference type="Pfam" id="PF00227">
    <property type="entry name" value="Proteasome"/>
    <property type="match status" value="1"/>
</dbReference>
<accession>A0A0L7LCY1</accession>
<evidence type="ECO:0000256" key="2">
    <source>
        <dbReference type="ARBA" id="ARBA00022490"/>
    </source>
</evidence>
<dbReference type="FunFam" id="3.60.20.10:FF:000027">
    <property type="entry name" value="Proteasome subunit beta type-6"/>
    <property type="match status" value="1"/>
</dbReference>
<keyword evidence="3 6" id="KW-0647">Proteasome</keyword>
<dbReference type="Proteomes" id="UP000037510">
    <property type="component" value="Unassembled WGS sequence"/>
</dbReference>
<dbReference type="GO" id="GO:0005839">
    <property type="term" value="C:proteasome core complex"/>
    <property type="evidence" value="ECO:0007669"/>
    <property type="project" value="InterPro"/>
</dbReference>
<evidence type="ECO:0000256" key="1">
    <source>
        <dbReference type="ARBA" id="ARBA00004123"/>
    </source>
</evidence>
<evidence type="ECO:0000256" key="5">
    <source>
        <dbReference type="ARBA" id="ARBA00026071"/>
    </source>
</evidence>
<dbReference type="InterPro" id="IPR023333">
    <property type="entry name" value="Proteasome_suB-type"/>
</dbReference>
<dbReference type="InterPro" id="IPR029055">
    <property type="entry name" value="Ntn_hydrolases_N"/>
</dbReference>
<dbReference type="PANTHER" id="PTHR32194:SF2">
    <property type="entry name" value="PROTEASOME SUBUNIT BETA TYPE-1"/>
    <property type="match status" value="1"/>
</dbReference>
<keyword evidence="7" id="KW-1185">Reference proteome</keyword>
<gene>
    <name evidence="6" type="ORF">OBRU01_08857</name>
</gene>
<evidence type="ECO:0000313" key="7">
    <source>
        <dbReference type="Proteomes" id="UP000037510"/>
    </source>
</evidence>
<dbReference type="GO" id="GO:0005634">
    <property type="term" value="C:nucleus"/>
    <property type="evidence" value="ECO:0007669"/>
    <property type="project" value="UniProtKB-SubCell"/>
</dbReference>
<dbReference type="STRING" id="104452.A0A0L7LCY1"/>
<dbReference type="AlphaFoldDB" id="A0A0L7LCY1"/>
<dbReference type="PANTHER" id="PTHR32194">
    <property type="entry name" value="METALLOPROTEASE TLDD"/>
    <property type="match status" value="1"/>
</dbReference>
<reference evidence="6 7" key="1">
    <citation type="journal article" date="2015" name="Genome Biol. Evol.">
        <title>The genome of winter moth (Operophtera brumata) provides a genomic perspective on sexual dimorphism and phenology.</title>
        <authorList>
            <person name="Derks M.F."/>
            <person name="Smit S."/>
            <person name="Salis L."/>
            <person name="Schijlen E."/>
            <person name="Bossers A."/>
            <person name="Mateman C."/>
            <person name="Pijl A.S."/>
            <person name="de Ridder D."/>
            <person name="Groenen M.A."/>
            <person name="Visser M.E."/>
            <person name="Megens H.J."/>
        </authorList>
    </citation>
    <scope>NUCLEOTIDE SEQUENCE [LARGE SCALE GENOMIC DNA]</scope>
    <source>
        <strain evidence="6">WM2013NL</strain>
        <tissue evidence="6">Head and thorax</tissue>
    </source>
</reference>
<evidence type="ECO:0000256" key="4">
    <source>
        <dbReference type="ARBA" id="ARBA00023242"/>
    </source>
</evidence>
<comment type="caution">
    <text evidence="6">The sequence shown here is derived from an EMBL/GenBank/DDBJ whole genome shotgun (WGS) entry which is preliminary data.</text>
</comment>
<organism evidence="6 7">
    <name type="scientific">Operophtera brumata</name>
    <name type="common">Winter moth</name>
    <name type="synonym">Phalaena brumata</name>
    <dbReference type="NCBI Taxonomy" id="104452"/>
    <lineage>
        <taxon>Eukaryota</taxon>
        <taxon>Metazoa</taxon>
        <taxon>Ecdysozoa</taxon>
        <taxon>Arthropoda</taxon>
        <taxon>Hexapoda</taxon>
        <taxon>Insecta</taxon>
        <taxon>Pterygota</taxon>
        <taxon>Neoptera</taxon>
        <taxon>Endopterygota</taxon>
        <taxon>Lepidoptera</taxon>
        <taxon>Glossata</taxon>
        <taxon>Ditrysia</taxon>
        <taxon>Geometroidea</taxon>
        <taxon>Geometridae</taxon>
        <taxon>Larentiinae</taxon>
        <taxon>Operophtera</taxon>
    </lineage>
</organism>
<name>A0A0L7LCY1_OPEBR</name>
<dbReference type="InterPro" id="IPR001353">
    <property type="entry name" value="Proteasome_sua/b"/>
</dbReference>
<dbReference type="GO" id="GO:0051603">
    <property type="term" value="P:proteolysis involved in protein catabolic process"/>
    <property type="evidence" value="ECO:0007669"/>
    <property type="project" value="InterPro"/>
</dbReference>
<sequence length="218" mass="24573">MFAAHKFEPYTDNGGSILAIAGEDYALIGSDTRLCRDNSICTRDQKWLFKLSQRMVFGAVGCWADGLQLQRLLSGRQQMYESETDKSMSTPAMAQMVSTVLYYKRFFPYNVSSLLAGLDEDGKGCVFHFDCLGWSERCEYCTEGSARSEMQPLLDNRIGLKNMQNVTKVPMSREKALVLLKDAFTSATERSSHTGDSVFIFIITANGVQEEMFQLRKD</sequence>
<proteinExistence type="predicted"/>
<keyword evidence="4" id="KW-0539">Nucleus</keyword>
<dbReference type="GO" id="GO:0005737">
    <property type="term" value="C:cytoplasm"/>
    <property type="evidence" value="ECO:0007669"/>
    <property type="project" value="TreeGrafter"/>
</dbReference>
<keyword evidence="2" id="KW-0963">Cytoplasm</keyword>
<dbReference type="PROSITE" id="PS51476">
    <property type="entry name" value="PROTEASOME_BETA_2"/>
    <property type="match status" value="1"/>
</dbReference>
<evidence type="ECO:0000313" key="6">
    <source>
        <dbReference type="EMBL" id="KOB73255.1"/>
    </source>
</evidence>
<dbReference type="Gene3D" id="3.60.20.10">
    <property type="entry name" value="Glutamine Phosphoribosylpyrophosphate, subunit 1, domain 1"/>
    <property type="match status" value="1"/>
</dbReference>
<protein>
    <submittedName>
        <fullName evidence="6">Proteasome subunit beta 1</fullName>
    </submittedName>
</protein>
<comment type="subcellular location">
    <subcellularLocation>
        <location evidence="1">Nucleus</location>
    </subcellularLocation>
</comment>
<dbReference type="EMBL" id="JTDY01001647">
    <property type="protein sequence ID" value="KOB73255.1"/>
    <property type="molecule type" value="Genomic_DNA"/>
</dbReference>
<comment type="subunit">
    <text evidence="5">The 26S proteasome consists of a 20S proteasome core and two 19S regulatory subunits. The 20S proteasome core is composed of 28 subunits that are arranged in four stacked rings, resulting in a barrel-shaped structure. The two end rings are each formed by seven alpha subunits, and the two central rings are each formed by seven beta subunits. The catalytic chamber with the active sites is on the inside of the barrel.</text>
</comment>
<evidence type="ECO:0000256" key="3">
    <source>
        <dbReference type="ARBA" id="ARBA00022942"/>
    </source>
</evidence>